<evidence type="ECO:0000259" key="5">
    <source>
        <dbReference type="PROSITE" id="PS50893"/>
    </source>
</evidence>
<dbReference type="InterPro" id="IPR027417">
    <property type="entry name" value="P-loop_NTPase"/>
</dbReference>
<dbReference type="PANTHER" id="PTHR42798">
    <property type="entry name" value="LIPOPROTEIN-RELEASING SYSTEM ATP-BINDING PROTEIN LOLD"/>
    <property type="match status" value="1"/>
</dbReference>
<dbReference type="InterPro" id="IPR003593">
    <property type="entry name" value="AAA+_ATPase"/>
</dbReference>
<evidence type="ECO:0000256" key="1">
    <source>
        <dbReference type="ARBA" id="ARBA00005417"/>
    </source>
</evidence>
<comment type="caution">
    <text evidence="6">The sequence shown here is derived from an EMBL/GenBank/DDBJ whole genome shotgun (WGS) entry which is preliminary data.</text>
</comment>
<dbReference type="GO" id="GO:0098796">
    <property type="term" value="C:membrane protein complex"/>
    <property type="evidence" value="ECO:0007669"/>
    <property type="project" value="UniProtKB-ARBA"/>
</dbReference>
<dbReference type="Proteomes" id="UP000178606">
    <property type="component" value="Unassembled WGS sequence"/>
</dbReference>
<proteinExistence type="inferred from homology"/>
<dbReference type="InterPro" id="IPR017911">
    <property type="entry name" value="MacB-like_ATP-bd"/>
</dbReference>
<evidence type="ECO:0000256" key="3">
    <source>
        <dbReference type="ARBA" id="ARBA00022741"/>
    </source>
</evidence>
<dbReference type="GO" id="GO:0005524">
    <property type="term" value="F:ATP binding"/>
    <property type="evidence" value="ECO:0007669"/>
    <property type="project" value="UniProtKB-KW"/>
</dbReference>
<dbReference type="InterPro" id="IPR003439">
    <property type="entry name" value="ABC_transporter-like_ATP-bd"/>
</dbReference>
<keyword evidence="4" id="KW-0067">ATP-binding</keyword>
<reference evidence="6 7" key="1">
    <citation type="journal article" date="2016" name="Nat. Commun.">
        <title>Thousands of microbial genomes shed light on interconnected biogeochemical processes in an aquifer system.</title>
        <authorList>
            <person name="Anantharaman K."/>
            <person name="Brown C.T."/>
            <person name="Hug L.A."/>
            <person name="Sharon I."/>
            <person name="Castelle C.J."/>
            <person name="Probst A.J."/>
            <person name="Thomas B.C."/>
            <person name="Singh A."/>
            <person name="Wilkins M.J."/>
            <person name="Karaoz U."/>
            <person name="Brodie E.L."/>
            <person name="Williams K.H."/>
            <person name="Hubbard S.S."/>
            <person name="Banfield J.F."/>
        </authorList>
    </citation>
    <scope>NUCLEOTIDE SEQUENCE [LARGE SCALE GENOMIC DNA]</scope>
    <source>
        <strain evidence="7">RIFCSPLOWO2_12_FULL_64_10</strain>
    </source>
</reference>
<evidence type="ECO:0000256" key="4">
    <source>
        <dbReference type="ARBA" id="ARBA00022840"/>
    </source>
</evidence>
<keyword evidence="2" id="KW-0813">Transport</keyword>
<evidence type="ECO:0000256" key="2">
    <source>
        <dbReference type="ARBA" id="ARBA00022448"/>
    </source>
</evidence>
<dbReference type="PROSITE" id="PS50893">
    <property type="entry name" value="ABC_TRANSPORTER_2"/>
    <property type="match status" value="1"/>
</dbReference>
<evidence type="ECO:0000313" key="7">
    <source>
        <dbReference type="Proteomes" id="UP000178606"/>
    </source>
</evidence>
<dbReference type="CDD" id="cd03255">
    <property type="entry name" value="ABC_MJ0796_LolCDE_FtsE"/>
    <property type="match status" value="1"/>
</dbReference>
<feature type="domain" description="ABC transporter" evidence="5">
    <location>
        <begin position="4"/>
        <end position="231"/>
    </location>
</feature>
<comment type="similarity">
    <text evidence="1">Belongs to the ABC transporter superfamily.</text>
</comment>
<dbReference type="GO" id="GO:0016887">
    <property type="term" value="F:ATP hydrolysis activity"/>
    <property type="evidence" value="ECO:0007669"/>
    <property type="project" value="InterPro"/>
</dbReference>
<dbReference type="Pfam" id="PF00005">
    <property type="entry name" value="ABC_tran"/>
    <property type="match status" value="1"/>
</dbReference>
<organism evidence="6 7">
    <name type="scientific">Handelsmanbacteria sp. (strain RIFCSPLOWO2_12_FULL_64_10)</name>
    <dbReference type="NCBI Taxonomy" id="1817868"/>
    <lineage>
        <taxon>Bacteria</taxon>
        <taxon>Candidatus Handelsmaniibacteriota</taxon>
    </lineage>
</organism>
<dbReference type="Gene3D" id="3.40.50.300">
    <property type="entry name" value="P-loop containing nucleotide triphosphate hydrolases"/>
    <property type="match status" value="1"/>
</dbReference>
<dbReference type="PANTHER" id="PTHR42798:SF2">
    <property type="entry name" value="ABC TRANSPORTER ATP-BINDING PROTEIN MG467-RELATED"/>
    <property type="match status" value="1"/>
</dbReference>
<dbReference type="InterPro" id="IPR017871">
    <property type="entry name" value="ABC_transporter-like_CS"/>
</dbReference>
<sequence length="231" mass="25294">MSFIKLEDVTKAYDTGEAQVTALKGVGLEIEQQTFVSFIGPSGSGKTTLLNLIGCLDKPTTGNVVVNGVNIGALNRAEAATFRSSTLGFIFQNFNLIPVLTVYENVEYPLLMLRRVPAKERQGRILTLLEKVGMLDQKDKYPNQISGGQKQRVAVARALVTNPPIVLADEPTANLDHASAFKVISIMHEMQKELGTAFIFSTHDPKIVGEAEIVYTLEDGLIVNRVFKDQT</sequence>
<accession>A0A1F6C4N4</accession>
<gene>
    <name evidence="6" type="ORF">A3F84_27945</name>
</gene>
<evidence type="ECO:0000313" key="6">
    <source>
        <dbReference type="EMBL" id="OGG44043.1"/>
    </source>
</evidence>
<dbReference type="SMART" id="SM00382">
    <property type="entry name" value="AAA"/>
    <property type="match status" value="1"/>
</dbReference>
<protein>
    <submittedName>
        <fullName evidence="6">ABC transporter</fullName>
    </submittedName>
</protein>
<dbReference type="GO" id="GO:0022857">
    <property type="term" value="F:transmembrane transporter activity"/>
    <property type="evidence" value="ECO:0007669"/>
    <property type="project" value="UniProtKB-ARBA"/>
</dbReference>
<dbReference type="EMBL" id="MFKF01000418">
    <property type="protein sequence ID" value="OGG44043.1"/>
    <property type="molecule type" value="Genomic_DNA"/>
</dbReference>
<dbReference type="AlphaFoldDB" id="A0A1F6C4N4"/>
<dbReference type="SUPFAM" id="SSF52540">
    <property type="entry name" value="P-loop containing nucleoside triphosphate hydrolases"/>
    <property type="match status" value="1"/>
</dbReference>
<keyword evidence="3" id="KW-0547">Nucleotide-binding</keyword>
<dbReference type="FunFam" id="3.40.50.300:FF:000032">
    <property type="entry name" value="Export ABC transporter ATP-binding protein"/>
    <property type="match status" value="1"/>
</dbReference>
<dbReference type="PROSITE" id="PS00211">
    <property type="entry name" value="ABC_TRANSPORTER_1"/>
    <property type="match status" value="1"/>
</dbReference>
<name>A0A1F6C4N4_HANXR</name>